<protein>
    <recommendedName>
        <fullName evidence="7">Zn(2)-C6 fungal-type domain-containing protein</fullName>
    </recommendedName>
</protein>
<feature type="domain" description="Zn(2)-C6 fungal-type" evidence="7">
    <location>
        <begin position="11"/>
        <end position="41"/>
    </location>
</feature>
<evidence type="ECO:0000313" key="8">
    <source>
        <dbReference type="EMBL" id="BCR84464.1"/>
    </source>
</evidence>
<keyword evidence="3" id="KW-0805">Transcription regulation</keyword>
<keyword evidence="2" id="KW-0479">Metal-binding</keyword>
<accession>A0A7R7VH01</accession>
<gene>
    <name evidence="8" type="ORF">ACHE_11866S</name>
</gene>
<name>A0A7R7VH01_ASPCH</name>
<dbReference type="InterPro" id="IPR050815">
    <property type="entry name" value="TF_fung"/>
</dbReference>
<dbReference type="SUPFAM" id="SSF57701">
    <property type="entry name" value="Zn2/Cys6 DNA-binding domain"/>
    <property type="match status" value="1"/>
</dbReference>
<dbReference type="RefSeq" id="XP_043132986.1">
    <property type="nucleotide sequence ID" value="XM_043276482.1"/>
</dbReference>
<dbReference type="SMART" id="SM00906">
    <property type="entry name" value="Fungal_trans"/>
    <property type="match status" value="1"/>
</dbReference>
<evidence type="ECO:0000256" key="2">
    <source>
        <dbReference type="ARBA" id="ARBA00022723"/>
    </source>
</evidence>
<evidence type="ECO:0000256" key="6">
    <source>
        <dbReference type="ARBA" id="ARBA00023242"/>
    </source>
</evidence>
<evidence type="ECO:0000256" key="5">
    <source>
        <dbReference type="ARBA" id="ARBA00023163"/>
    </source>
</evidence>
<dbReference type="CDD" id="cd12148">
    <property type="entry name" value="fungal_TF_MHR"/>
    <property type="match status" value="1"/>
</dbReference>
<comment type="subcellular location">
    <subcellularLocation>
        <location evidence="1">Nucleus</location>
    </subcellularLocation>
</comment>
<dbReference type="PANTHER" id="PTHR47338:SF20">
    <property type="entry name" value="ZN(II)2CYS6 TRANSCRIPTION FACTOR (EUROFUNG)"/>
    <property type="match status" value="1"/>
</dbReference>
<dbReference type="GO" id="GO:0006351">
    <property type="term" value="P:DNA-templated transcription"/>
    <property type="evidence" value="ECO:0007669"/>
    <property type="project" value="InterPro"/>
</dbReference>
<sequence length="557" mass="61823">MERLPIKAHQACGPCKKHKRKCDKGLPACGLCARTERTCEYDGTPRPPPSAEEFAALQARMTELEDRLSNTCGSSAFVASPAPTSSSSTTWTDHMRSTTTRFPSALFLDADCYEWAKMKIPRSAATIPMDVLTILNQGNGILEISQFYFNTIHRWMPIISKKRIDLGIPFRDGGPDLAILFLAMKLVTTPPELTGSVYGTIREFFRALEADNVVSLRCLQAMILVALYEYSHSIYPAAWMTVGACSRYADIIRLSPSGQCLSAIGSNTTWTELEERRRIWWAIFILDRVISLGSRRRFSCPEPAEADVLPANDVAWNSGDVSGVLHCAVSIPFSVPQSPFARLCQSAICIGRAMECRRASQQLRTEERTTMVTALTEDLCAFSVVLEENTPSFPDVEEYLSLLAPRCLVWSALFLLLDNYCCPEKLGNEPGYPLSGSAKMPEEQFLQVDATLVVRSISDQAHNAALKIMETLEGCLQAQDQLARVSPFALDALYCAMATFHWVLREAGDEMIKVSLENIMQCLRRLGEGWPLALEYLALEKVYANATADETSIDMSA</sequence>
<evidence type="ECO:0000256" key="4">
    <source>
        <dbReference type="ARBA" id="ARBA00023125"/>
    </source>
</evidence>
<dbReference type="AlphaFoldDB" id="A0A7R7VH01"/>
<dbReference type="InterPro" id="IPR036864">
    <property type="entry name" value="Zn2-C6_fun-type_DNA-bd_sf"/>
</dbReference>
<keyword evidence="4" id="KW-0238">DNA-binding</keyword>
<dbReference type="GO" id="GO:0000981">
    <property type="term" value="F:DNA-binding transcription factor activity, RNA polymerase II-specific"/>
    <property type="evidence" value="ECO:0007669"/>
    <property type="project" value="InterPro"/>
</dbReference>
<reference evidence="8" key="2">
    <citation type="submission" date="2021-02" db="EMBL/GenBank/DDBJ databases">
        <title>Aspergillus chevalieri M1 genome sequence.</title>
        <authorList>
            <person name="Kadooka C."/>
            <person name="Mori K."/>
            <person name="Futagami T."/>
        </authorList>
    </citation>
    <scope>NUCLEOTIDE SEQUENCE</scope>
    <source>
        <strain evidence="8">M1</strain>
    </source>
</reference>
<evidence type="ECO:0000256" key="3">
    <source>
        <dbReference type="ARBA" id="ARBA00023015"/>
    </source>
</evidence>
<dbReference type="PROSITE" id="PS00463">
    <property type="entry name" value="ZN2_CY6_FUNGAL_1"/>
    <property type="match status" value="1"/>
</dbReference>
<dbReference type="CDD" id="cd00067">
    <property type="entry name" value="GAL4"/>
    <property type="match status" value="1"/>
</dbReference>
<dbReference type="SMART" id="SM00066">
    <property type="entry name" value="GAL4"/>
    <property type="match status" value="1"/>
</dbReference>
<dbReference type="GO" id="GO:0008270">
    <property type="term" value="F:zinc ion binding"/>
    <property type="evidence" value="ECO:0007669"/>
    <property type="project" value="InterPro"/>
</dbReference>
<reference evidence="8" key="1">
    <citation type="submission" date="2021-01" db="EMBL/GenBank/DDBJ databases">
        <authorList>
            <consortium name="Aspergillus chevalieri M1 genome sequencing consortium"/>
            <person name="Kazuki M."/>
            <person name="Futagami T."/>
        </authorList>
    </citation>
    <scope>NUCLEOTIDE SEQUENCE</scope>
    <source>
        <strain evidence="8">M1</strain>
    </source>
</reference>
<dbReference type="GeneID" id="66978823"/>
<keyword evidence="6" id="KW-0539">Nucleus</keyword>
<dbReference type="InterPro" id="IPR007219">
    <property type="entry name" value="XnlR_reg_dom"/>
</dbReference>
<dbReference type="Proteomes" id="UP000637239">
    <property type="component" value="Chromosome 1"/>
</dbReference>
<organism evidence="8 9">
    <name type="scientific">Aspergillus chevalieri</name>
    <name type="common">Eurotium chevalieri</name>
    <dbReference type="NCBI Taxonomy" id="182096"/>
    <lineage>
        <taxon>Eukaryota</taxon>
        <taxon>Fungi</taxon>
        <taxon>Dikarya</taxon>
        <taxon>Ascomycota</taxon>
        <taxon>Pezizomycotina</taxon>
        <taxon>Eurotiomycetes</taxon>
        <taxon>Eurotiomycetidae</taxon>
        <taxon>Eurotiales</taxon>
        <taxon>Aspergillaceae</taxon>
        <taxon>Aspergillus</taxon>
        <taxon>Aspergillus subgen. Aspergillus</taxon>
    </lineage>
</organism>
<dbReference type="Pfam" id="PF00172">
    <property type="entry name" value="Zn_clus"/>
    <property type="match status" value="1"/>
</dbReference>
<keyword evidence="5" id="KW-0804">Transcription</keyword>
<evidence type="ECO:0000259" key="7">
    <source>
        <dbReference type="PROSITE" id="PS50048"/>
    </source>
</evidence>
<dbReference type="EMBL" id="AP024416">
    <property type="protein sequence ID" value="BCR84464.1"/>
    <property type="molecule type" value="Genomic_DNA"/>
</dbReference>
<keyword evidence="9" id="KW-1185">Reference proteome</keyword>
<dbReference type="KEGG" id="ache:ACHE_11866S"/>
<dbReference type="Pfam" id="PF04082">
    <property type="entry name" value="Fungal_trans"/>
    <property type="match status" value="1"/>
</dbReference>
<dbReference type="PROSITE" id="PS50048">
    <property type="entry name" value="ZN2_CY6_FUNGAL_2"/>
    <property type="match status" value="1"/>
</dbReference>
<evidence type="ECO:0000313" key="9">
    <source>
        <dbReference type="Proteomes" id="UP000637239"/>
    </source>
</evidence>
<dbReference type="GO" id="GO:0005634">
    <property type="term" value="C:nucleus"/>
    <property type="evidence" value="ECO:0007669"/>
    <property type="project" value="UniProtKB-SubCell"/>
</dbReference>
<dbReference type="InterPro" id="IPR001138">
    <property type="entry name" value="Zn2Cys6_DnaBD"/>
</dbReference>
<evidence type="ECO:0000256" key="1">
    <source>
        <dbReference type="ARBA" id="ARBA00004123"/>
    </source>
</evidence>
<proteinExistence type="predicted"/>
<dbReference type="GO" id="GO:0003677">
    <property type="term" value="F:DNA binding"/>
    <property type="evidence" value="ECO:0007669"/>
    <property type="project" value="UniProtKB-KW"/>
</dbReference>
<dbReference type="Gene3D" id="4.10.240.10">
    <property type="entry name" value="Zn(2)-C6 fungal-type DNA-binding domain"/>
    <property type="match status" value="1"/>
</dbReference>
<dbReference type="PANTHER" id="PTHR47338">
    <property type="entry name" value="ZN(II)2CYS6 TRANSCRIPTION FACTOR (EUROFUNG)-RELATED"/>
    <property type="match status" value="1"/>
</dbReference>